<reference evidence="1" key="1">
    <citation type="journal article" date="2020" name="Stud. Mycol.">
        <title>101 Dothideomycetes genomes: a test case for predicting lifestyles and emergence of pathogens.</title>
        <authorList>
            <person name="Haridas S."/>
            <person name="Albert R."/>
            <person name="Binder M."/>
            <person name="Bloem J."/>
            <person name="Labutti K."/>
            <person name="Salamov A."/>
            <person name="Andreopoulos B."/>
            <person name="Baker S."/>
            <person name="Barry K."/>
            <person name="Bills G."/>
            <person name="Bluhm B."/>
            <person name="Cannon C."/>
            <person name="Castanera R."/>
            <person name="Culley D."/>
            <person name="Daum C."/>
            <person name="Ezra D."/>
            <person name="Gonzalez J."/>
            <person name="Henrissat B."/>
            <person name="Kuo A."/>
            <person name="Liang C."/>
            <person name="Lipzen A."/>
            <person name="Lutzoni F."/>
            <person name="Magnuson J."/>
            <person name="Mondo S."/>
            <person name="Nolan M."/>
            <person name="Ohm R."/>
            <person name="Pangilinan J."/>
            <person name="Park H.-J."/>
            <person name="Ramirez L."/>
            <person name="Alfaro M."/>
            <person name="Sun H."/>
            <person name="Tritt A."/>
            <person name="Yoshinaga Y."/>
            <person name="Zwiers L.-H."/>
            <person name="Turgeon B."/>
            <person name="Goodwin S."/>
            <person name="Spatafora J."/>
            <person name="Crous P."/>
            <person name="Grigoriev I."/>
        </authorList>
    </citation>
    <scope>NUCLEOTIDE SEQUENCE</scope>
    <source>
        <strain evidence="1">CBS 110217</strain>
    </source>
</reference>
<accession>A0A9P4H6A1</accession>
<dbReference type="PANTHER" id="PTHR34883:SF16">
    <property type="entry name" value="RICH PROTEIN, PUTATIVE-RELATED"/>
    <property type="match status" value="1"/>
</dbReference>
<dbReference type="InterPro" id="IPR052953">
    <property type="entry name" value="Ser-rich/MCO-related"/>
</dbReference>
<evidence type="ECO:0000313" key="1">
    <source>
        <dbReference type="EMBL" id="KAF2028948.1"/>
    </source>
</evidence>
<dbReference type="PANTHER" id="PTHR34883">
    <property type="entry name" value="SERINE-RICH PROTEIN, PUTATIVE-RELATED-RELATED"/>
    <property type="match status" value="1"/>
</dbReference>
<evidence type="ECO:0000313" key="2">
    <source>
        <dbReference type="Proteomes" id="UP000799777"/>
    </source>
</evidence>
<feature type="non-terminal residue" evidence="1">
    <location>
        <position position="112"/>
    </location>
</feature>
<proteinExistence type="predicted"/>
<dbReference type="InterPro" id="IPR008972">
    <property type="entry name" value="Cupredoxin"/>
</dbReference>
<dbReference type="EMBL" id="ML978206">
    <property type="protein sequence ID" value="KAF2028948.1"/>
    <property type="molecule type" value="Genomic_DNA"/>
</dbReference>
<comment type="caution">
    <text evidence="1">The sequence shown here is derived from an EMBL/GenBank/DDBJ whole genome shotgun (WGS) entry which is preliminary data.</text>
</comment>
<organism evidence="1 2">
    <name type="scientific">Setomelanomma holmii</name>
    <dbReference type="NCBI Taxonomy" id="210430"/>
    <lineage>
        <taxon>Eukaryota</taxon>
        <taxon>Fungi</taxon>
        <taxon>Dikarya</taxon>
        <taxon>Ascomycota</taxon>
        <taxon>Pezizomycotina</taxon>
        <taxon>Dothideomycetes</taxon>
        <taxon>Pleosporomycetidae</taxon>
        <taxon>Pleosporales</taxon>
        <taxon>Pleosporineae</taxon>
        <taxon>Phaeosphaeriaceae</taxon>
        <taxon>Setomelanomma</taxon>
    </lineage>
</organism>
<dbReference type="CDD" id="cd00920">
    <property type="entry name" value="Cupredoxin"/>
    <property type="match status" value="1"/>
</dbReference>
<dbReference type="AlphaFoldDB" id="A0A9P4H6A1"/>
<sequence length="112" mass="12608">IRVGEQGMLVFNPESVTVLPGTLLRFDFLGLNHTLTQSSFEDPCQSNSKFDTGFDQFNPQNISGKFQVEYMVNSSRPQWFFCAQNTPRPHCAAGMVFSLNPDVSPRKFVENA</sequence>
<name>A0A9P4H6A1_9PLEO</name>
<evidence type="ECO:0008006" key="3">
    <source>
        <dbReference type="Google" id="ProtNLM"/>
    </source>
</evidence>
<keyword evidence="2" id="KW-1185">Reference proteome</keyword>
<dbReference type="OrthoDB" id="2331100at2759"/>
<dbReference type="Gene3D" id="2.60.40.420">
    <property type="entry name" value="Cupredoxins - blue copper proteins"/>
    <property type="match status" value="1"/>
</dbReference>
<feature type="non-terminal residue" evidence="1">
    <location>
        <position position="1"/>
    </location>
</feature>
<protein>
    <recommendedName>
        <fullName evidence="3">Plastocyanin-like domain-containing protein</fullName>
    </recommendedName>
</protein>
<dbReference type="SUPFAM" id="SSF49503">
    <property type="entry name" value="Cupredoxins"/>
    <property type="match status" value="1"/>
</dbReference>
<gene>
    <name evidence="1" type="ORF">EK21DRAFT_28595</name>
</gene>
<dbReference type="Proteomes" id="UP000799777">
    <property type="component" value="Unassembled WGS sequence"/>
</dbReference>